<evidence type="ECO:0000313" key="2">
    <source>
        <dbReference type="Proteomes" id="UP000799778"/>
    </source>
</evidence>
<keyword evidence="2" id="KW-1185">Reference proteome</keyword>
<gene>
    <name evidence="1" type="ORF">BU24DRAFT_421111</name>
</gene>
<reference evidence="1" key="1">
    <citation type="journal article" date="2020" name="Stud. Mycol.">
        <title>101 Dothideomycetes genomes: a test case for predicting lifestyles and emergence of pathogens.</title>
        <authorList>
            <person name="Haridas S."/>
            <person name="Albert R."/>
            <person name="Binder M."/>
            <person name="Bloem J."/>
            <person name="Labutti K."/>
            <person name="Salamov A."/>
            <person name="Andreopoulos B."/>
            <person name="Baker S."/>
            <person name="Barry K."/>
            <person name="Bills G."/>
            <person name="Bluhm B."/>
            <person name="Cannon C."/>
            <person name="Castanera R."/>
            <person name="Culley D."/>
            <person name="Daum C."/>
            <person name="Ezra D."/>
            <person name="Gonzalez J."/>
            <person name="Henrissat B."/>
            <person name="Kuo A."/>
            <person name="Liang C."/>
            <person name="Lipzen A."/>
            <person name="Lutzoni F."/>
            <person name="Magnuson J."/>
            <person name="Mondo S."/>
            <person name="Nolan M."/>
            <person name="Ohm R."/>
            <person name="Pangilinan J."/>
            <person name="Park H.-J."/>
            <person name="Ramirez L."/>
            <person name="Alfaro M."/>
            <person name="Sun H."/>
            <person name="Tritt A."/>
            <person name="Yoshinaga Y."/>
            <person name="Zwiers L.-H."/>
            <person name="Turgeon B."/>
            <person name="Goodwin S."/>
            <person name="Spatafora J."/>
            <person name="Crous P."/>
            <person name="Grigoriev I."/>
        </authorList>
    </citation>
    <scope>NUCLEOTIDE SEQUENCE</scope>
    <source>
        <strain evidence="1">CBS 175.79</strain>
    </source>
</reference>
<evidence type="ECO:0000313" key="1">
    <source>
        <dbReference type="EMBL" id="KAF2018108.1"/>
    </source>
</evidence>
<dbReference type="OrthoDB" id="10254945at2759"/>
<dbReference type="AlphaFoldDB" id="A0A6A5XXS3"/>
<name>A0A6A5XXS3_9PLEO</name>
<dbReference type="RefSeq" id="XP_033386447.1">
    <property type="nucleotide sequence ID" value="XM_033527647.1"/>
</dbReference>
<dbReference type="Proteomes" id="UP000799778">
    <property type="component" value="Unassembled WGS sequence"/>
</dbReference>
<protein>
    <submittedName>
        <fullName evidence="1">Uncharacterized protein</fullName>
    </submittedName>
</protein>
<sequence length="447" mass="52027">MNKDPVVAHYLLQHEHSLQQMGCLEVPSLPRPTLRNDIHRIFRLDSWMRGYGQGTERFYTRMKPALRLASLMITESCMLPWFTHLCHGKRVRVEGTHDSKGYVYLEPRRPSREGIEEVRRALRDLAEVVVFMFVPERYSEGKWKNSWGTSAVCWRKWPWSRRFRAVDYPFMSRAAVRFEGEGHGLPEIALNREFARFFDSGYEECTSSEQYRVMYMFAVTLVHELAHAFWMFIGRGGSPPGTGEEPRWHKEELRAELGYSWETITMGRIVEPVLGVYGMLKRPCALVSLRTEAWAAGQPEPRAVRALIDTVSMRMKKVENWRGVFFGRPVDGGRGTEWFVGTSMSSKHKNCVSVIHAIPLRWIAQWFSECEWRNRREVWRAHRLIHGCNIAEGRPYDPPGLGPTFMMVHLRLANKEPQLWVSSIVQDDPNIDWERMATKAVSVYDGF</sequence>
<dbReference type="GeneID" id="54285044"/>
<organism evidence="1 2">
    <name type="scientific">Aaosphaeria arxii CBS 175.79</name>
    <dbReference type="NCBI Taxonomy" id="1450172"/>
    <lineage>
        <taxon>Eukaryota</taxon>
        <taxon>Fungi</taxon>
        <taxon>Dikarya</taxon>
        <taxon>Ascomycota</taxon>
        <taxon>Pezizomycotina</taxon>
        <taxon>Dothideomycetes</taxon>
        <taxon>Pleosporomycetidae</taxon>
        <taxon>Pleosporales</taxon>
        <taxon>Pleosporales incertae sedis</taxon>
        <taxon>Aaosphaeria</taxon>
    </lineage>
</organism>
<dbReference type="EMBL" id="ML978068">
    <property type="protein sequence ID" value="KAF2018108.1"/>
    <property type="molecule type" value="Genomic_DNA"/>
</dbReference>
<proteinExistence type="predicted"/>
<accession>A0A6A5XXS3</accession>